<keyword evidence="10" id="KW-1185">Reference proteome</keyword>
<feature type="region of interest" description="Disordered" evidence="7">
    <location>
        <begin position="900"/>
        <end position="929"/>
    </location>
</feature>
<gene>
    <name evidence="9" type="ORF">Pyn_24385</name>
</gene>
<dbReference type="PANTHER" id="PTHR46156:SF1">
    <property type="entry name" value="ZINC FINGER CCCH DOMAIN-CONTAINING PROTEIN 3"/>
    <property type="match status" value="1"/>
</dbReference>
<dbReference type="PROSITE" id="PS50103">
    <property type="entry name" value="ZF_C3H1"/>
    <property type="match status" value="3"/>
</dbReference>
<dbReference type="FunFam" id="4.10.1000.10:FF:000022">
    <property type="entry name" value="Zinc finger CCCH domain-containing protein 7"/>
    <property type="match status" value="1"/>
</dbReference>
<feature type="zinc finger region" description="C3H1-type" evidence="6">
    <location>
        <begin position="1906"/>
        <end position="1935"/>
    </location>
</feature>
<feature type="region of interest" description="Disordered" evidence="7">
    <location>
        <begin position="2099"/>
        <end position="2121"/>
    </location>
</feature>
<feature type="compositionally biased region" description="Low complexity" evidence="7">
    <location>
        <begin position="655"/>
        <end position="672"/>
    </location>
</feature>
<feature type="compositionally biased region" description="Polar residues" evidence="7">
    <location>
        <begin position="1230"/>
        <end position="1243"/>
    </location>
</feature>
<dbReference type="GO" id="GO:0008270">
    <property type="term" value="F:zinc ion binding"/>
    <property type="evidence" value="ECO:0007669"/>
    <property type="project" value="UniProtKB-KW"/>
</dbReference>
<feature type="zinc finger region" description="C3H1-type" evidence="6">
    <location>
        <begin position="2010"/>
        <end position="2038"/>
    </location>
</feature>
<evidence type="ECO:0000256" key="5">
    <source>
        <dbReference type="ARBA" id="ARBA00023125"/>
    </source>
</evidence>
<organism evidence="9 10">
    <name type="scientific">Prunus yedoensis var. nudiflora</name>
    <dbReference type="NCBI Taxonomy" id="2094558"/>
    <lineage>
        <taxon>Eukaryota</taxon>
        <taxon>Viridiplantae</taxon>
        <taxon>Streptophyta</taxon>
        <taxon>Embryophyta</taxon>
        <taxon>Tracheophyta</taxon>
        <taxon>Spermatophyta</taxon>
        <taxon>Magnoliopsida</taxon>
        <taxon>eudicotyledons</taxon>
        <taxon>Gunneridae</taxon>
        <taxon>Pentapetalae</taxon>
        <taxon>rosids</taxon>
        <taxon>fabids</taxon>
        <taxon>Rosales</taxon>
        <taxon>Rosaceae</taxon>
        <taxon>Amygdaloideae</taxon>
        <taxon>Amygdaleae</taxon>
        <taxon>Prunus</taxon>
    </lineage>
</organism>
<feature type="region of interest" description="Disordered" evidence="7">
    <location>
        <begin position="1457"/>
        <end position="1484"/>
    </location>
</feature>
<feature type="compositionally biased region" description="Polar residues" evidence="7">
    <location>
        <begin position="1030"/>
        <end position="1044"/>
    </location>
</feature>
<keyword evidence="3 6" id="KW-0863">Zinc-finger</keyword>
<feature type="region of interest" description="Disordered" evidence="7">
    <location>
        <begin position="180"/>
        <end position="199"/>
    </location>
</feature>
<feature type="region of interest" description="Disordered" evidence="7">
    <location>
        <begin position="1215"/>
        <end position="1248"/>
    </location>
</feature>
<feature type="compositionally biased region" description="Basic residues" evidence="7">
    <location>
        <begin position="910"/>
        <end position="921"/>
    </location>
</feature>
<evidence type="ECO:0000259" key="8">
    <source>
        <dbReference type="PROSITE" id="PS50103"/>
    </source>
</evidence>
<feature type="region of interest" description="Disordered" evidence="7">
    <location>
        <begin position="352"/>
        <end position="391"/>
    </location>
</feature>
<keyword evidence="2" id="KW-0677">Repeat</keyword>
<feature type="region of interest" description="Disordered" evidence="7">
    <location>
        <begin position="404"/>
        <end position="442"/>
    </location>
</feature>
<feature type="compositionally biased region" description="Basic and acidic residues" evidence="7">
    <location>
        <begin position="537"/>
        <end position="557"/>
    </location>
</feature>
<feature type="compositionally biased region" description="Low complexity" evidence="7">
    <location>
        <begin position="371"/>
        <end position="384"/>
    </location>
</feature>
<protein>
    <recommendedName>
        <fullName evidence="8">C3H1-type domain-containing protein</fullName>
    </recommendedName>
</protein>
<feature type="compositionally biased region" description="Basic residues" evidence="7">
    <location>
        <begin position="126"/>
        <end position="140"/>
    </location>
</feature>
<feature type="compositionally biased region" description="Low complexity" evidence="7">
    <location>
        <begin position="109"/>
        <end position="125"/>
    </location>
</feature>
<evidence type="ECO:0000256" key="7">
    <source>
        <dbReference type="SAM" id="MobiDB-lite"/>
    </source>
</evidence>
<dbReference type="GO" id="GO:0003677">
    <property type="term" value="F:DNA binding"/>
    <property type="evidence" value="ECO:0007669"/>
    <property type="project" value="UniProtKB-KW"/>
</dbReference>
<dbReference type="FunFam" id="4.10.1000.10:FF:000008">
    <property type="entry name" value="zinc finger CCCH domain-containing protein 3"/>
    <property type="match status" value="1"/>
</dbReference>
<dbReference type="PANTHER" id="PTHR46156">
    <property type="entry name" value="CCCH ZINGC FINGER"/>
    <property type="match status" value="1"/>
</dbReference>
<proteinExistence type="predicted"/>
<feature type="domain" description="C3H1-type" evidence="8">
    <location>
        <begin position="1961"/>
        <end position="1987"/>
    </location>
</feature>
<evidence type="ECO:0000256" key="2">
    <source>
        <dbReference type="ARBA" id="ARBA00022737"/>
    </source>
</evidence>
<dbReference type="EMBL" id="PJQY01001478">
    <property type="protein sequence ID" value="PQQ02319.1"/>
    <property type="molecule type" value="Genomic_DNA"/>
</dbReference>
<feature type="region of interest" description="Disordered" evidence="7">
    <location>
        <begin position="518"/>
        <end position="571"/>
    </location>
</feature>
<feature type="region of interest" description="Disordered" evidence="7">
    <location>
        <begin position="645"/>
        <end position="682"/>
    </location>
</feature>
<feature type="compositionally biased region" description="Polar residues" evidence="7">
    <location>
        <begin position="1355"/>
        <end position="1368"/>
    </location>
</feature>
<feature type="compositionally biased region" description="Low complexity" evidence="7">
    <location>
        <begin position="184"/>
        <end position="194"/>
    </location>
</feature>
<dbReference type="SMART" id="SM00356">
    <property type="entry name" value="ZnF_C3H1"/>
    <property type="match status" value="5"/>
</dbReference>
<feature type="compositionally biased region" description="Basic residues" evidence="7">
    <location>
        <begin position="46"/>
        <end position="56"/>
    </location>
</feature>
<dbReference type="GO" id="GO:0005634">
    <property type="term" value="C:nucleus"/>
    <property type="evidence" value="ECO:0007669"/>
    <property type="project" value="TreeGrafter"/>
</dbReference>
<feature type="zinc finger region" description="C3H1-type" evidence="6">
    <location>
        <begin position="1961"/>
        <end position="1987"/>
    </location>
</feature>
<keyword evidence="1 6" id="KW-0479">Metal-binding</keyword>
<comment type="caution">
    <text evidence="9">The sequence shown here is derived from an EMBL/GenBank/DDBJ whole genome shotgun (WGS) entry which is preliminary data.</text>
</comment>
<evidence type="ECO:0000256" key="6">
    <source>
        <dbReference type="PROSITE-ProRule" id="PRU00723"/>
    </source>
</evidence>
<keyword evidence="5" id="KW-0238">DNA-binding</keyword>
<evidence type="ECO:0000256" key="3">
    <source>
        <dbReference type="ARBA" id="ARBA00022771"/>
    </source>
</evidence>
<feature type="region of interest" description="Disordered" evidence="7">
    <location>
        <begin position="1355"/>
        <end position="1374"/>
    </location>
</feature>
<dbReference type="OrthoDB" id="3247158at2759"/>
<feature type="compositionally biased region" description="Basic and acidic residues" evidence="7">
    <location>
        <begin position="22"/>
        <end position="39"/>
    </location>
</feature>
<dbReference type="Proteomes" id="UP000250321">
    <property type="component" value="Unassembled WGS sequence"/>
</dbReference>
<feature type="domain" description="C3H1-type" evidence="8">
    <location>
        <begin position="2010"/>
        <end position="2038"/>
    </location>
</feature>
<dbReference type="STRING" id="2094558.A0A314YBP8"/>
<feature type="region of interest" description="Disordered" evidence="7">
    <location>
        <begin position="1"/>
        <end position="174"/>
    </location>
</feature>
<feature type="region of interest" description="Disordered" evidence="7">
    <location>
        <begin position="1030"/>
        <end position="1054"/>
    </location>
</feature>
<keyword evidence="4 6" id="KW-0862">Zinc</keyword>
<dbReference type="InterPro" id="IPR000571">
    <property type="entry name" value="Znf_CCCH"/>
</dbReference>
<accession>A0A314YBP8</accession>
<feature type="compositionally biased region" description="Polar residues" evidence="7">
    <location>
        <begin position="1"/>
        <end position="12"/>
    </location>
</feature>
<feature type="compositionally biased region" description="Pro residues" evidence="7">
    <location>
        <begin position="148"/>
        <end position="162"/>
    </location>
</feature>
<evidence type="ECO:0000256" key="4">
    <source>
        <dbReference type="ARBA" id="ARBA00022833"/>
    </source>
</evidence>
<name>A0A314YBP8_PRUYE</name>
<feature type="domain" description="C3H1-type" evidence="8">
    <location>
        <begin position="1906"/>
        <end position="1935"/>
    </location>
</feature>
<sequence length="2148" mass="237482">MRVSPTPHNLSTEPPILWTKSLCEREEKLPTQKQKEKKPIQFGLNPKKRNAKLHKKFKEEEEQSLETQEEAKDRKPRSAFHGPASVPSPPPKVRSFSSLPSRPPEFPKLSSPPSQQPPLQHTTTSNHHHKSNHLRLHRHTPPTSSYHPLPPPPPPPPHPYNPSQPQLPYESEHSRTFHSLHDFPVSSPRVSSRVTLDAERHRHHRLPQFDLPYLEKNPDSWDPSRAYLDFERDRESHKPQFRLESEGSGSARFRSEYNEQLLRDQRVVDDEYNNRRRARVEPNSEIAYRELGFVSNQNSNNLNSNNLDFDSKSGGYDGRYDELMRSGGGRRDEVYENTQRWVHHDRQASRELYDPFEVDETNGGRNVSGNREYYGSESGRGSSNSRRKQIQKKSALLRLQMAKPSHKNHSAYFDNSGSSSHRGKGHYEYSDHEMDEEERGGSPLELDVSFKSNSLVAKTVGNRNFKRDSVFDRDFSNSQLTKLSEDAVHLDSSVVVEDMTSNSDKDLRLLEEEVTTSGVESRCDIDSQPCSNVTDDSFGKSEVERASKSKVLQRADKSAGSSQMPSLKVSKKKKVAKKVVKKVINPQPLPKNKIDEPGVADRFICRPSAAFGADRGETSSFADPCSNDVHALPVNKTVDGSSLNMLSDEHGTEANSCSKSTGSNSTSKLGSSNHEEFNIDQGPLTVDTSVQGLLKISNFSNNVTDSLRVASCPETDGVIDVSKQICHSGNSLLLDNVIRKESSEAMLSVEGNANSGFLSSEKIMMHDDIMNANGSGHGTETTLDIESGRNVLHQEIIVHDIGTVDAINEKVCKYQFPTSLQIGFVEELPKGISSAESSMTVGLSSSGETLAVCSNSGRGTTWDSDKVCTNYDENIIGKQPSADGASRSFGICATQRSPDITKSVGDSKSVTHKNKKKRKVRSRLDSSRASNTCAEPINVSVNKNSVDTTVSSSLKDASHAEVAVFGVGKLDIGSQRVNDGVSVMHGKSSVDGLCEAKLSIRSDVNCDPNETSPKYIKKRKLSASHLVLTTSQTNDGPTDKSTFYTDAPLKSNDVPHKKKTKLQLPAQDNLAGVLSDAVAAARDAFTNDGMKSEHQGVDSCSIYEESVSDTLFLCPSQLRNEQKEAGTRVMVINNHHLDIMDIESNREENFDIVATDEQVIIHGETALCRVSSEVDPPDLGYKFSCTDMESDYVSVKDTLPFASNRLLLCANDNEVSTTNSNDEGVESVPDTLSDTGSPETSTDVPGVQMRTCSPSVIKISDGKDCGDDQKLDLKSVVEVGCSTSAQNSLSECTKSNLTPHPVTEGGQSVTGKTVAFPLQDIKKTAHGLNLVTAESRLKNQLGQATHRIVPGHSYSVFSTSKKTGSSNHMAKPRTWHRNGNASASSLPASMPFSSTVPPQRILPQKDGKLQSNSYVRKGNSLVRKPVPVAALPQSSHGFSSAVYRLNSLGIDGLKKNAGSDSRVDVKNPPSLMRTGEMNAPFDRPRPLLPNGAKLSTCDAISLGVRTSSQLAEPLLSGETTSDPMNCLETKDAKIVVNDSLVTSETQENLSGPFNSLENQTELHDGNLAPSNTKNIVYVKRKLNQLVASSSPCDLPVHNADKIQHSSFDGYYKRRKNQLIRTSSEGHAKQAVITSNDNLNSQVQKVPKIVPSRIYGKKRSQKVIAKTSKTGKNSLVWTPRGTQASNNDGDSFDHQKVLPHLFPWKRARHWRTSMQSQASNFKYSSASTISKKLLLSRRRDTVYTRSTHGFSLRMYKVLSVGGSSLKWSKSIESRSKKANEEATRAVAAVEKKKREHSGAACVGSGSKFRNNISGKRIFRIGSVRYKMDPSRRTLQRISDDGSSSSAVLNPEKDAKRSYVPRRLVIGNDEYVRIGNGNQLIRNPKKRTRILANERVRWSLHTARLRLAKKRKYCQFFTRFGKCNKDDGKCPYIHDPSKIAVCTKFLKGLCSNPNCKLTHKVIPERMQDCSYFLQGLCSNESCPYRHVNVNPKASTCEGFLKGYCADGNECRKKHSYVCPSFEATGTCPQGPKCKLHHPRNRTKGKKRKRTREQKNAWARYFVSKDINFSEPRAVSGKHCAQNGDDIFDDGRAADFISIDDSDEEAGESNDPINEQAASCDSDSSELELDDLDELIKPVRLLDRSLKTNIL</sequence>
<reference evidence="9 10" key="1">
    <citation type="submission" date="2018-02" db="EMBL/GenBank/DDBJ databases">
        <title>Draft genome of wild Prunus yedoensis var. nudiflora.</title>
        <authorList>
            <person name="Baek S."/>
            <person name="Kim J.-H."/>
            <person name="Choi K."/>
            <person name="Kim G.-B."/>
            <person name="Cho A."/>
            <person name="Jang H."/>
            <person name="Shin C.-H."/>
            <person name="Yu H.-J."/>
            <person name="Mun J.-H."/>
        </authorList>
    </citation>
    <scope>NUCLEOTIDE SEQUENCE [LARGE SCALE GENOMIC DNA]</scope>
    <source>
        <strain evidence="10">cv. Jeju island</strain>
        <tissue evidence="9">Leaf</tissue>
    </source>
</reference>
<evidence type="ECO:0000313" key="9">
    <source>
        <dbReference type="EMBL" id="PQQ02319.1"/>
    </source>
</evidence>
<evidence type="ECO:0000313" key="10">
    <source>
        <dbReference type="Proteomes" id="UP000250321"/>
    </source>
</evidence>
<evidence type="ECO:0000256" key="1">
    <source>
        <dbReference type="ARBA" id="ARBA00022723"/>
    </source>
</evidence>
<dbReference type="Gene3D" id="4.10.1000.10">
    <property type="entry name" value="Zinc finger, CCCH-type"/>
    <property type="match status" value="2"/>
</dbReference>